<evidence type="ECO:0000259" key="4">
    <source>
        <dbReference type="PROSITE" id="PS50949"/>
    </source>
</evidence>
<keyword evidence="2" id="KW-0238">DNA-binding</keyword>
<evidence type="ECO:0000256" key="3">
    <source>
        <dbReference type="ARBA" id="ARBA00023163"/>
    </source>
</evidence>
<dbReference type="SMART" id="SM00345">
    <property type="entry name" value="HTH_GNTR"/>
    <property type="match status" value="1"/>
</dbReference>
<dbReference type="SUPFAM" id="SSF48008">
    <property type="entry name" value="GntR ligand-binding domain-like"/>
    <property type="match status" value="1"/>
</dbReference>
<evidence type="ECO:0000256" key="2">
    <source>
        <dbReference type="ARBA" id="ARBA00023125"/>
    </source>
</evidence>
<dbReference type="AlphaFoldDB" id="A0A7D7WG55"/>
<dbReference type="RefSeq" id="WP_182254906.1">
    <property type="nucleotide sequence ID" value="NZ_CP043732.1"/>
</dbReference>
<keyword evidence="3" id="KW-0804">Transcription</keyword>
<dbReference type="InterPro" id="IPR036390">
    <property type="entry name" value="WH_DNA-bd_sf"/>
</dbReference>
<name>A0A7D7WG55_9MICO</name>
<accession>A0A7D7WG55</accession>
<protein>
    <submittedName>
        <fullName evidence="5">GntR family transcriptional regulator</fullName>
    </submittedName>
</protein>
<dbReference type="CDD" id="cd07377">
    <property type="entry name" value="WHTH_GntR"/>
    <property type="match status" value="1"/>
</dbReference>
<evidence type="ECO:0000256" key="1">
    <source>
        <dbReference type="ARBA" id="ARBA00023015"/>
    </source>
</evidence>
<dbReference type="Proteomes" id="UP000515708">
    <property type="component" value="Chromosome"/>
</dbReference>
<evidence type="ECO:0000313" key="6">
    <source>
        <dbReference type="Proteomes" id="UP000515708"/>
    </source>
</evidence>
<dbReference type="GO" id="GO:0003677">
    <property type="term" value="F:DNA binding"/>
    <property type="evidence" value="ECO:0007669"/>
    <property type="project" value="UniProtKB-KW"/>
</dbReference>
<dbReference type="InterPro" id="IPR008920">
    <property type="entry name" value="TF_FadR/GntR_C"/>
</dbReference>
<reference evidence="5 6" key="1">
    <citation type="journal article" date="2020" name="Front. Microbiol.">
        <title>Design of Bacterial Strain-Specific qPCR Assays Using NGS Data and Publicly Available Resources and Its Application to Track Biocontrol Strains.</title>
        <authorList>
            <person name="Hernandez I."/>
            <person name="Sant C."/>
            <person name="Martinez R."/>
            <person name="Fernandez C."/>
        </authorList>
    </citation>
    <scope>NUCLEOTIDE SEQUENCE [LARGE SCALE GENOMIC DNA]</scope>
    <source>
        <strain evidence="5 6">B24</strain>
    </source>
</reference>
<dbReference type="InterPro" id="IPR036388">
    <property type="entry name" value="WH-like_DNA-bd_sf"/>
</dbReference>
<dbReference type="Pfam" id="PF07729">
    <property type="entry name" value="FCD"/>
    <property type="match status" value="1"/>
</dbReference>
<dbReference type="PANTHER" id="PTHR43537:SF24">
    <property type="entry name" value="GLUCONATE OPERON TRANSCRIPTIONAL REPRESSOR"/>
    <property type="match status" value="1"/>
</dbReference>
<proteinExistence type="predicted"/>
<dbReference type="Pfam" id="PF00392">
    <property type="entry name" value="GntR"/>
    <property type="match status" value="1"/>
</dbReference>
<dbReference type="EMBL" id="CP043732">
    <property type="protein sequence ID" value="QMU96473.1"/>
    <property type="molecule type" value="Genomic_DNA"/>
</dbReference>
<dbReference type="PANTHER" id="PTHR43537">
    <property type="entry name" value="TRANSCRIPTIONAL REGULATOR, GNTR FAMILY"/>
    <property type="match status" value="1"/>
</dbReference>
<sequence length="252" mass="27279">MPTPEMAIAFRILVYEDTRMTQAVTPTRTVQLPEVGEAISRGDRVVEVLRNAILEGQFSPGQPLIERELASVLGISKTPVREALKQLVASGLVTKGVGQGMIVRVIDRRVVIDSAVARAGVEPYALRLAVEARGAAPWPEARDQLEASRQHLLAGRVAEHGLANRQFHRVLYSASGNAFLIDFLSNLSDLGTLIATTGWRLGGADEQEVLEHARIIDAAERGEAAHASELLRHHIETAAGAHIAALDERGMQ</sequence>
<dbReference type="SUPFAM" id="SSF46785">
    <property type="entry name" value="Winged helix' DNA-binding domain"/>
    <property type="match status" value="1"/>
</dbReference>
<dbReference type="Gene3D" id="1.20.120.530">
    <property type="entry name" value="GntR ligand-binding domain-like"/>
    <property type="match status" value="1"/>
</dbReference>
<dbReference type="PRINTS" id="PR00035">
    <property type="entry name" value="HTHGNTR"/>
</dbReference>
<feature type="domain" description="HTH gntR-type" evidence="4">
    <location>
        <begin position="39"/>
        <end position="106"/>
    </location>
</feature>
<dbReference type="InterPro" id="IPR000524">
    <property type="entry name" value="Tscrpt_reg_HTH_GntR"/>
</dbReference>
<organism evidence="5 6">
    <name type="scientific">Microbacterium esteraromaticum</name>
    <dbReference type="NCBI Taxonomy" id="57043"/>
    <lineage>
        <taxon>Bacteria</taxon>
        <taxon>Bacillati</taxon>
        <taxon>Actinomycetota</taxon>
        <taxon>Actinomycetes</taxon>
        <taxon>Micrococcales</taxon>
        <taxon>Microbacteriaceae</taxon>
        <taxon>Microbacterium</taxon>
    </lineage>
</organism>
<keyword evidence="1" id="KW-0805">Transcription regulation</keyword>
<gene>
    <name evidence="5" type="ORF">FVO59_04050</name>
</gene>
<dbReference type="PROSITE" id="PS50949">
    <property type="entry name" value="HTH_GNTR"/>
    <property type="match status" value="1"/>
</dbReference>
<evidence type="ECO:0000313" key="5">
    <source>
        <dbReference type="EMBL" id="QMU96473.1"/>
    </source>
</evidence>
<dbReference type="InterPro" id="IPR011711">
    <property type="entry name" value="GntR_C"/>
</dbReference>
<dbReference type="SMART" id="SM00895">
    <property type="entry name" value="FCD"/>
    <property type="match status" value="1"/>
</dbReference>
<dbReference type="GO" id="GO:0003700">
    <property type="term" value="F:DNA-binding transcription factor activity"/>
    <property type="evidence" value="ECO:0007669"/>
    <property type="project" value="InterPro"/>
</dbReference>
<dbReference type="Gene3D" id="1.10.10.10">
    <property type="entry name" value="Winged helix-like DNA-binding domain superfamily/Winged helix DNA-binding domain"/>
    <property type="match status" value="1"/>
</dbReference>